<feature type="signal peptide" evidence="3">
    <location>
        <begin position="1"/>
        <end position="18"/>
    </location>
</feature>
<comment type="subcellular location">
    <subcellularLocation>
        <location evidence="1">Cell envelope</location>
    </subcellularLocation>
</comment>
<organism evidence="5 6">
    <name type="scientific">Oceanibaculum indicum</name>
    <dbReference type="NCBI Taxonomy" id="526216"/>
    <lineage>
        <taxon>Bacteria</taxon>
        <taxon>Pseudomonadati</taxon>
        <taxon>Pseudomonadota</taxon>
        <taxon>Alphaproteobacteria</taxon>
        <taxon>Rhodospirillales</taxon>
        <taxon>Oceanibaculaceae</taxon>
        <taxon>Oceanibaculum</taxon>
    </lineage>
</organism>
<dbReference type="RefSeq" id="WP_121222083.1">
    <property type="nucleotide sequence ID" value="NZ_RBIG01000005.1"/>
</dbReference>
<comment type="caution">
    <text evidence="5">The sequence shown here is derived from an EMBL/GenBank/DDBJ whole genome shotgun (WGS) entry which is preliminary data.</text>
</comment>
<dbReference type="InterPro" id="IPR038352">
    <property type="entry name" value="Imelysin_sf"/>
</dbReference>
<dbReference type="Proteomes" id="UP000277424">
    <property type="component" value="Unassembled WGS sequence"/>
</dbReference>
<dbReference type="Pfam" id="PF09375">
    <property type="entry name" value="Peptidase_M75"/>
    <property type="match status" value="1"/>
</dbReference>
<dbReference type="EMBL" id="RBIG01000005">
    <property type="protein sequence ID" value="RKQ67899.1"/>
    <property type="molecule type" value="Genomic_DNA"/>
</dbReference>
<dbReference type="GO" id="GO:0030313">
    <property type="term" value="C:cell envelope"/>
    <property type="evidence" value="ECO:0007669"/>
    <property type="project" value="UniProtKB-SubCell"/>
</dbReference>
<reference evidence="5 6" key="1">
    <citation type="submission" date="2018-10" db="EMBL/GenBank/DDBJ databases">
        <title>Comparative analysis of microorganisms from saline springs in Andes Mountain Range, Colombia.</title>
        <authorList>
            <person name="Rubin E."/>
        </authorList>
    </citation>
    <scope>NUCLEOTIDE SEQUENCE [LARGE SCALE GENOMIC DNA]</scope>
    <source>
        <strain evidence="5 6">USBA 36</strain>
    </source>
</reference>
<evidence type="ECO:0000256" key="1">
    <source>
        <dbReference type="ARBA" id="ARBA00004196"/>
    </source>
</evidence>
<keyword evidence="2 3" id="KW-0732">Signal</keyword>
<dbReference type="InterPro" id="IPR018976">
    <property type="entry name" value="Imelysin-like"/>
</dbReference>
<dbReference type="AlphaFoldDB" id="A0A420WA88"/>
<evidence type="ECO:0000256" key="3">
    <source>
        <dbReference type="SAM" id="SignalP"/>
    </source>
</evidence>
<sequence>MRLRILPVLAMLALAAMAALPAARPAQAIDAGAYRQLNADLVEHHVIPRYAALETAMAGLDKAARAYCGAPSDAGFAALRTAYGEAADAWQGVQHIRFGPVDLFMRLQRFAMWPDTRNTVGRQLGEMLKSGDRERISQHAFETGSVAVQGLPALERLLYDDTPPAGFACETVTAISGNMAGMATDVLRAWRGDYAQTVARAGEAGTHYQSASEATLDLFKSLHTAVELVADHKLARPLGGSAKEAKPQLSESWRSGRSMENIRVNLRAAEALYLGEGGGQGFGHFVRDVAGDKKLDDLFRRAFKQTIATADSVSLPLKEAVKDKAERVKLLQLAKETVALKQLLATRLTGALDIPLGFNALDGD</sequence>
<proteinExistence type="predicted"/>
<evidence type="ECO:0000313" key="5">
    <source>
        <dbReference type="EMBL" id="RKQ67899.1"/>
    </source>
</evidence>
<name>A0A420WA88_9PROT</name>
<feature type="domain" description="Imelysin-like" evidence="4">
    <location>
        <begin position="47"/>
        <end position="342"/>
    </location>
</feature>
<gene>
    <name evidence="5" type="ORF">BCL74_3560</name>
</gene>
<evidence type="ECO:0000259" key="4">
    <source>
        <dbReference type="Pfam" id="PF09375"/>
    </source>
</evidence>
<dbReference type="Gene3D" id="1.20.1420.20">
    <property type="entry name" value="M75 peptidase, HXXE motif"/>
    <property type="match status" value="1"/>
</dbReference>
<protein>
    <recommendedName>
        <fullName evidence="4">Imelysin-like domain-containing protein</fullName>
    </recommendedName>
</protein>
<evidence type="ECO:0000256" key="2">
    <source>
        <dbReference type="ARBA" id="ARBA00022729"/>
    </source>
</evidence>
<evidence type="ECO:0000313" key="6">
    <source>
        <dbReference type="Proteomes" id="UP000277424"/>
    </source>
</evidence>
<accession>A0A420WA88</accession>
<dbReference type="CDD" id="cd14659">
    <property type="entry name" value="Imelysin-like_IPPA"/>
    <property type="match status" value="1"/>
</dbReference>
<feature type="chain" id="PRO_5019022775" description="Imelysin-like domain-containing protein" evidence="3">
    <location>
        <begin position="19"/>
        <end position="364"/>
    </location>
</feature>
<dbReference type="InterPro" id="IPR034984">
    <property type="entry name" value="Imelysin-like_IPPA"/>
</dbReference>
<dbReference type="OrthoDB" id="5729110at2"/>